<dbReference type="InterPro" id="IPR036259">
    <property type="entry name" value="MFS_trans_sf"/>
</dbReference>
<sequence>MLALLYFSFDFPTKMTWNLFYQFYACFCANCVGIIYGITIGWASPSIPLLQSENSPLLSGPITEEDGSWINSIMCIGGLVGTLFFGWMGDYFGRKWSLYLVALPSMASYLLIAIALDVHYLYVARFLAGFGGGGVFVLVPLFVTEIAEDSIRGTLGACLILIVNFGVLVGLAICGYLDFFVAPLIPISILLVFLILFQFLPETPQYLLMRRRKIDAEASFRFYRGYRKSTEEMAEKYVKEFTALQKIYDISSVNSDDQKLSMKDFTPKSTKLALLISFTLVILACFCGTFTLINYAADIFNDAGSSFSPNIAAIIVGAIQVFGSCGSYVLVDRAGRRILLMGSALGTGIFHSIMAVYVYLSSIGYNLEGYEWIPVVALSAVMLISAIGVVALPYPIIAELMPTKLRGLIVSIAAAISWIISFTLVKYFSYCIQLIGLHACIGFFAACCFFEVLFVAIVLPETKGKNYEEIVNLLSK</sequence>
<protein>
    <submittedName>
        <fullName evidence="10">Putative sugar transporter</fullName>
    </submittedName>
</protein>
<feature type="transmembrane region" description="Helical" evidence="8">
    <location>
        <begin position="338"/>
        <end position="360"/>
    </location>
</feature>
<feature type="transmembrane region" description="Helical" evidence="8">
    <location>
        <begin position="435"/>
        <end position="459"/>
    </location>
</feature>
<dbReference type="EMBL" id="GFDF01009019">
    <property type="protein sequence ID" value="JAV05065.1"/>
    <property type="molecule type" value="Transcribed_RNA"/>
</dbReference>
<evidence type="ECO:0000256" key="8">
    <source>
        <dbReference type="SAM" id="Phobius"/>
    </source>
</evidence>
<dbReference type="PROSITE" id="PS00217">
    <property type="entry name" value="SUGAR_TRANSPORT_2"/>
    <property type="match status" value="1"/>
</dbReference>
<dbReference type="SUPFAM" id="SSF103473">
    <property type="entry name" value="MFS general substrate transporter"/>
    <property type="match status" value="1"/>
</dbReference>
<feature type="transmembrane region" description="Helical" evidence="8">
    <location>
        <begin position="96"/>
        <end position="116"/>
    </location>
</feature>
<feature type="transmembrane region" description="Helical" evidence="8">
    <location>
        <begin position="408"/>
        <end position="429"/>
    </location>
</feature>
<feature type="domain" description="Major facilitator superfamily (MFS) profile" evidence="9">
    <location>
        <begin position="1"/>
        <end position="463"/>
    </location>
</feature>
<dbReference type="InterPro" id="IPR005828">
    <property type="entry name" value="MFS_sugar_transport-like"/>
</dbReference>
<feature type="transmembrane region" description="Helical" evidence="8">
    <location>
        <begin position="21"/>
        <end position="43"/>
    </location>
</feature>
<keyword evidence="7 8" id="KW-0472">Membrane</keyword>
<dbReference type="Gene3D" id="1.20.1250.20">
    <property type="entry name" value="MFS general substrate transporter like domains"/>
    <property type="match status" value="1"/>
</dbReference>
<dbReference type="FunFam" id="1.20.1250.20:FF:000218">
    <property type="entry name" value="facilitated trehalose transporter Tret1"/>
    <property type="match status" value="1"/>
</dbReference>
<reference evidence="10" key="1">
    <citation type="submission" date="2016-12" db="EMBL/GenBank/DDBJ databases">
        <title>An insight into the sialome and mialome of the sand fly, Nyssomyia neivai.</title>
        <authorList>
            <person name="Sebastian V."/>
            <person name="Goulart T.M."/>
            <person name="Oliveira W."/>
            <person name="Calvo E."/>
            <person name="Oliveira L.F."/>
            <person name="Pinto M.C."/>
            <person name="Rosselino A.M."/>
            <person name="Ribeiro J.M."/>
        </authorList>
    </citation>
    <scope>NUCLEOTIDE SEQUENCE</scope>
</reference>
<feature type="transmembrane region" description="Helical" evidence="8">
    <location>
        <begin position="272"/>
        <end position="297"/>
    </location>
</feature>
<evidence type="ECO:0000256" key="2">
    <source>
        <dbReference type="ARBA" id="ARBA00022448"/>
    </source>
</evidence>
<feature type="transmembrane region" description="Helical" evidence="8">
    <location>
        <begin position="309"/>
        <end position="331"/>
    </location>
</feature>
<dbReference type="InterPro" id="IPR020846">
    <property type="entry name" value="MFS_dom"/>
</dbReference>
<evidence type="ECO:0000313" key="10">
    <source>
        <dbReference type="EMBL" id="JAV05065.1"/>
    </source>
</evidence>
<feature type="transmembrane region" description="Helical" evidence="8">
    <location>
        <begin position="122"/>
        <end position="143"/>
    </location>
</feature>
<dbReference type="GO" id="GO:0022857">
    <property type="term" value="F:transmembrane transporter activity"/>
    <property type="evidence" value="ECO:0007669"/>
    <property type="project" value="InterPro"/>
</dbReference>
<dbReference type="Pfam" id="PF00083">
    <property type="entry name" value="Sugar_tr"/>
    <property type="match status" value="1"/>
</dbReference>
<keyword evidence="2" id="KW-0813">Transport</keyword>
<dbReference type="PANTHER" id="PTHR48021:SF33">
    <property type="entry name" value="AT22075P-RELATED"/>
    <property type="match status" value="1"/>
</dbReference>
<dbReference type="GO" id="GO:0005886">
    <property type="term" value="C:plasma membrane"/>
    <property type="evidence" value="ECO:0007669"/>
    <property type="project" value="UniProtKB-SubCell"/>
</dbReference>
<keyword evidence="6 8" id="KW-1133">Transmembrane helix</keyword>
<evidence type="ECO:0000256" key="4">
    <source>
        <dbReference type="ARBA" id="ARBA00022597"/>
    </source>
</evidence>
<dbReference type="PROSITE" id="PS50850">
    <property type="entry name" value="MFS"/>
    <property type="match status" value="1"/>
</dbReference>
<evidence type="ECO:0000256" key="3">
    <source>
        <dbReference type="ARBA" id="ARBA00022475"/>
    </source>
</evidence>
<dbReference type="InterPro" id="IPR005829">
    <property type="entry name" value="Sugar_transporter_CS"/>
</dbReference>
<evidence type="ECO:0000256" key="6">
    <source>
        <dbReference type="ARBA" id="ARBA00022989"/>
    </source>
</evidence>
<evidence type="ECO:0000256" key="5">
    <source>
        <dbReference type="ARBA" id="ARBA00022692"/>
    </source>
</evidence>
<keyword evidence="5 8" id="KW-0812">Transmembrane</keyword>
<keyword evidence="3" id="KW-1003">Cell membrane</keyword>
<dbReference type="PANTHER" id="PTHR48021">
    <property type="match status" value="1"/>
</dbReference>
<evidence type="ECO:0000256" key="1">
    <source>
        <dbReference type="ARBA" id="ARBA00004651"/>
    </source>
</evidence>
<keyword evidence="4 10" id="KW-0762">Sugar transport</keyword>
<proteinExistence type="predicted"/>
<evidence type="ECO:0000256" key="7">
    <source>
        <dbReference type="ARBA" id="ARBA00023136"/>
    </source>
</evidence>
<feature type="transmembrane region" description="Helical" evidence="8">
    <location>
        <begin position="179"/>
        <end position="200"/>
    </location>
</feature>
<evidence type="ECO:0000259" key="9">
    <source>
        <dbReference type="PROSITE" id="PS50850"/>
    </source>
</evidence>
<accession>A0A1L8DFA2</accession>
<dbReference type="InterPro" id="IPR050549">
    <property type="entry name" value="MFS_Trehalose_Transporter"/>
</dbReference>
<organism evidence="10">
    <name type="scientific">Nyssomyia neivai</name>
    <dbReference type="NCBI Taxonomy" id="330878"/>
    <lineage>
        <taxon>Eukaryota</taxon>
        <taxon>Metazoa</taxon>
        <taxon>Ecdysozoa</taxon>
        <taxon>Arthropoda</taxon>
        <taxon>Hexapoda</taxon>
        <taxon>Insecta</taxon>
        <taxon>Pterygota</taxon>
        <taxon>Neoptera</taxon>
        <taxon>Endopterygota</taxon>
        <taxon>Diptera</taxon>
        <taxon>Nematocera</taxon>
        <taxon>Psychodoidea</taxon>
        <taxon>Psychodidae</taxon>
        <taxon>Nyssomyia</taxon>
    </lineage>
</organism>
<dbReference type="AlphaFoldDB" id="A0A1L8DFA2"/>
<feature type="transmembrane region" description="Helical" evidence="8">
    <location>
        <begin position="69"/>
        <end position="89"/>
    </location>
</feature>
<feature type="transmembrane region" description="Helical" evidence="8">
    <location>
        <begin position="155"/>
        <end position="173"/>
    </location>
</feature>
<feature type="transmembrane region" description="Helical" evidence="8">
    <location>
        <begin position="372"/>
        <end position="396"/>
    </location>
</feature>
<name>A0A1L8DFA2_9DIPT</name>
<comment type="subcellular location">
    <subcellularLocation>
        <location evidence="1">Cell membrane</location>
        <topology evidence="1">Multi-pass membrane protein</topology>
    </subcellularLocation>
</comment>